<gene>
    <name evidence="1" type="ORF">DPEC_G00222260</name>
</gene>
<proteinExistence type="predicted"/>
<evidence type="ECO:0000313" key="2">
    <source>
        <dbReference type="Proteomes" id="UP001157502"/>
    </source>
</evidence>
<accession>A0ACC2G453</accession>
<protein>
    <submittedName>
        <fullName evidence="1">Uncharacterized protein</fullName>
    </submittedName>
</protein>
<name>A0ACC2G453_DALPE</name>
<reference evidence="1" key="1">
    <citation type="submission" date="2021-05" db="EMBL/GenBank/DDBJ databases">
        <authorList>
            <person name="Pan Q."/>
            <person name="Jouanno E."/>
            <person name="Zahm M."/>
            <person name="Klopp C."/>
            <person name="Cabau C."/>
            <person name="Louis A."/>
            <person name="Berthelot C."/>
            <person name="Parey E."/>
            <person name="Roest Crollius H."/>
            <person name="Montfort J."/>
            <person name="Robinson-Rechavi M."/>
            <person name="Bouchez O."/>
            <person name="Lampietro C."/>
            <person name="Lopez Roques C."/>
            <person name="Donnadieu C."/>
            <person name="Postlethwait J."/>
            <person name="Bobe J."/>
            <person name="Dillon D."/>
            <person name="Chandos A."/>
            <person name="von Hippel F."/>
            <person name="Guiguen Y."/>
        </authorList>
    </citation>
    <scope>NUCLEOTIDE SEQUENCE</scope>
    <source>
        <strain evidence="1">YG-Jan2019</strain>
    </source>
</reference>
<dbReference type="EMBL" id="CM055745">
    <property type="protein sequence ID" value="KAJ7998396.1"/>
    <property type="molecule type" value="Genomic_DNA"/>
</dbReference>
<sequence>MFDLNAEWQISLAGCGFTSIYYVGVFSCFLEQAPYIIKGASKISGASSGSLIAAVLTTGMNLEKFCENLLSMAREARKWKLSTLHPCFNLLKCVRVSLERDLPSDAHLRATGKLCVSLTRVSDGRNVLVSEFNSKEELIQVLICSCFYPVYCGLIPPLFNGVHYVDGALSNNMPHWDLKNTITVCPFSGESDVCPRESTLNFHKYHQNNASIMFNTRNLHRVVMSFLPPEPQVRKPQGLVHHTVVITWFSSPYSGHYMV</sequence>
<keyword evidence="2" id="KW-1185">Reference proteome</keyword>
<organism evidence="1 2">
    <name type="scientific">Dallia pectoralis</name>
    <name type="common">Alaska blackfish</name>
    <dbReference type="NCBI Taxonomy" id="75939"/>
    <lineage>
        <taxon>Eukaryota</taxon>
        <taxon>Metazoa</taxon>
        <taxon>Chordata</taxon>
        <taxon>Craniata</taxon>
        <taxon>Vertebrata</taxon>
        <taxon>Euteleostomi</taxon>
        <taxon>Actinopterygii</taxon>
        <taxon>Neopterygii</taxon>
        <taxon>Teleostei</taxon>
        <taxon>Protacanthopterygii</taxon>
        <taxon>Esociformes</taxon>
        <taxon>Umbridae</taxon>
        <taxon>Dallia</taxon>
    </lineage>
</organism>
<evidence type="ECO:0000313" key="1">
    <source>
        <dbReference type="EMBL" id="KAJ7998396.1"/>
    </source>
</evidence>
<dbReference type="Proteomes" id="UP001157502">
    <property type="component" value="Chromosome 18"/>
</dbReference>
<comment type="caution">
    <text evidence="1">The sequence shown here is derived from an EMBL/GenBank/DDBJ whole genome shotgun (WGS) entry which is preliminary data.</text>
</comment>